<dbReference type="InterPro" id="IPR005274">
    <property type="entry name" value="IM_pro_YhjD"/>
</dbReference>
<dbReference type="Pfam" id="PF03631">
    <property type="entry name" value="Virul_fac_BrkB"/>
    <property type="match status" value="1"/>
</dbReference>
<dbReference type="Proteomes" id="UP000274515">
    <property type="component" value="Unassembled WGS sequence"/>
</dbReference>
<protein>
    <submittedName>
        <fullName evidence="7">Inner membrane protein YhjD</fullName>
    </submittedName>
</protein>
<dbReference type="GO" id="GO:0005886">
    <property type="term" value="C:plasma membrane"/>
    <property type="evidence" value="ECO:0007669"/>
    <property type="project" value="UniProtKB-SubCell"/>
</dbReference>
<feature type="transmembrane region" description="Helical" evidence="6">
    <location>
        <begin position="151"/>
        <end position="172"/>
    </location>
</feature>
<comment type="subcellular location">
    <subcellularLocation>
        <location evidence="1">Cell membrane</location>
        <topology evidence="1">Multi-pass membrane protein</topology>
    </subcellularLocation>
</comment>
<accession>A0A3R8NTB7</accession>
<keyword evidence="2" id="KW-1003">Cell membrane</keyword>
<gene>
    <name evidence="7" type="primary">yhjD</name>
    <name evidence="7" type="ORF">EIL87_24370</name>
</gene>
<feature type="transmembrane region" description="Helical" evidence="6">
    <location>
        <begin position="257"/>
        <end position="279"/>
    </location>
</feature>
<evidence type="ECO:0000256" key="3">
    <source>
        <dbReference type="ARBA" id="ARBA00022692"/>
    </source>
</evidence>
<dbReference type="AlphaFoldDB" id="A0A3R8NTB7"/>
<feature type="transmembrane region" description="Helical" evidence="6">
    <location>
        <begin position="100"/>
        <end position="120"/>
    </location>
</feature>
<proteinExistence type="predicted"/>
<dbReference type="NCBIfam" id="TIGR00766">
    <property type="entry name" value="inner membrane protein YhjD"/>
    <property type="match status" value="1"/>
</dbReference>
<keyword evidence="4 6" id="KW-1133">Transmembrane helix</keyword>
<evidence type="ECO:0000256" key="4">
    <source>
        <dbReference type="ARBA" id="ARBA00022989"/>
    </source>
</evidence>
<comment type="caution">
    <text evidence="7">The sequence shown here is derived from an EMBL/GenBank/DDBJ whole genome shotgun (WGS) entry which is preliminary data.</text>
</comment>
<evidence type="ECO:0000256" key="1">
    <source>
        <dbReference type="ARBA" id="ARBA00004651"/>
    </source>
</evidence>
<feature type="transmembrane region" description="Helical" evidence="6">
    <location>
        <begin position="227"/>
        <end position="251"/>
    </location>
</feature>
<feature type="transmembrane region" description="Helical" evidence="6">
    <location>
        <begin position="192"/>
        <end position="215"/>
    </location>
</feature>
<evidence type="ECO:0000256" key="2">
    <source>
        <dbReference type="ARBA" id="ARBA00022475"/>
    </source>
</evidence>
<name>A0A3R8NTB7_9PSEU</name>
<evidence type="ECO:0000256" key="5">
    <source>
        <dbReference type="ARBA" id="ARBA00023136"/>
    </source>
</evidence>
<keyword evidence="3 6" id="KW-0812">Transmembrane</keyword>
<dbReference type="EMBL" id="RSAA01000035">
    <property type="protein sequence ID" value="RRO12823.1"/>
    <property type="molecule type" value="Genomic_DNA"/>
</dbReference>
<keyword evidence="8" id="KW-1185">Reference proteome</keyword>
<dbReference type="OrthoDB" id="4127374at2"/>
<dbReference type="RefSeq" id="WP_125092919.1">
    <property type="nucleotide sequence ID" value="NZ_RSAA01000035.1"/>
</dbReference>
<reference evidence="7 8" key="1">
    <citation type="submission" date="2018-11" db="EMBL/GenBank/DDBJ databases">
        <title>Saccharopolyspora rhizosphaerae sp. nov., an actinomycete isolated from rhizosphere soil in Thailand.</title>
        <authorList>
            <person name="Intra B."/>
            <person name="Euanorasetr J."/>
            <person name="Take A."/>
            <person name="Inahashi Y."/>
            <person name="Mori M."/>
            <person name="Panbangred W."/>
            <person name="Matsumoto A."/>
        </authorList>
    </citation>
    <scope>NUCLEOTIDE SEQUENCE [LARGE SCALE GENOMIC DNA]</scope>
    <source>
        <strain evidence="7 8">H219</strain>
    </source>
</reference>
<organism evidence="7 8">
    <name type="scientific">Saccharopolyspora rhizosphaerae</name>
    <dbReference type="NCBI Taxonomy" id="2492662"/>
    <lineage>
        <taxon>Bacteria</taxon>
        <taxon>Bacillati</taxon>
        <taxon>Actinomycetota</taxon>
        <taxon>Actinomycetes</taxon>
        <taxon>Pseudonocardiales</taxon>
        <taxon>Pseudonocardiaceae</taxon>
        <taxon>Saccharopolyspora</taxon>
    </lineage>
</organism>
<dbReference type="PANTHER" id="PTHR30213">
    <property type="entry name" value="INNER MEMBRANE PROTEIN YHJD"/>
    <property type="match status" value="1"/>
</dbReference>
<dbReference type="PANTHER" id="PTHR30213:SF1">
    <property type="entry name" value="INNER MEMBRANE PROTEIN YHJD"/>
    <property type="match status" value="1"/>
</dbReference>
<evidence type="ECO:0000313" key="8">
    <source>
        <dbReference type="Proteomes" id="UP000274515"/>
    </source>
</evidence>
<sequence>MTDQEEQPGRLARLRQQHEWLDRLLRAVSRYQQQYGDYYAAAITYFSVLALVPLLMIGFAVAGLVLRGNPELLASLRGSITSAVPNPAMSDMLNRVVDQAIKQAGAVGIIGLLTALYSGLGWMTNLREALTAQWTQEPEPQPTLKRMGSDLLSLFGLGLAMALSFGISALGGGLGRLLLEAAGFGGSAFAGVVLRVLTILLSLLAGWLVFMWVLARLPRKPVTLRSAVWGALFGAIGFEVLKQVGVIYLATVTNSPAGAAFGPILGLLVFANLVSRFLLFVTAWTASARENQETGEAPAPAPAIIRPTVQVHRGVGPRATAGLLGLGVAAGWLLPRALRKSHRSKTP</sequence>
<feature type="transmembrane region" description="Helical" evidence="6">
    <location>
        <begin position="38"/>
        <end position="66"/>
    </location>
</feature>
<keyword evidence="5 6" id="KW-0472">Membrane</keyword>
<dbReference type="InterPro" id="IPR017039">
    <property type="entry name" value="Virul_fac_BrkB"/>
</dbReference>
<evidence type="ECO:0000313" key="7">
    <source>
        <dbReference type="EMBL" id="RRO12823.1"/>
    </source>
</evidence>
<evidence type="ECO:0000256" key="6">
    <source>
        <dbReference type="SAM" id="Phobius"/>
    </source>
</evidence>